<dbReference type="Proteomes" id="UP000217545">
    <property type="component" value="Chromosome"/>
</dbReference>
<evidence type="ECO:0000313" key="2">
    <source>
        <dbReference type="EMBL" id="ATF06074.1"/>
    </source>
</evidence>
<dbReference type="PANTHER" id="PTHR33993">
    <property type="entry name" value="GLYOXALASE-RELATED"/>
    <property type="match status" value="1"/>
</dbReference>
<dbReference type="InterPro" id="IPR037523">
    <property type="entry name" value="VOC_core"/>
</dbReference>
<protein>
    <submittedName>
        <fullName evidence="2">Enzyme</fullName>
    </submittedName>
</protein>
<reference evidence="2 3" key="1">
    <citation type="journal article" date="2017" name="Front. Microbiol.">
        <title>Phaeobacter piscinae sp. nov., a species of the Roseobacter group and potential aquaculture probiont.</title>
        <authorList>
            <person name="Sonnenschein E.C."/>
            <person name="Phippen C.B.W."/>
            <person name="Nielsen K.F."/>
            <person name="Mateiu R.V."/>
            <person name="Melchiorsen J."/>
            <person name="Gram L."/>
            <person name="Overmann J."/>
            <person name="Freese H.M."/>
        </authorList>
    </citation>
    <scope>NUCLEOTIDE SEQUENCE [LARGE SCALE GENOMIC DNA]</scope>
    <source>
        <strain evidence="2 3">P63</strain>
    </source>
</reference>
<name>A0AAC9ZAW2_9RHOB</name>
<organism evidence="2 3">
    <name type="scientific">Phaeobacter gallaeciensis</name>
    <dbReference type="NCBI Taxonomy" id="60890"/>
    <lineage>
        <taxon>Bacteria</taxon>
        <taxon>Pseudomonadati</taxon>
        <taxon>Pseudomonadota</taxon>
        <taxon>Alphaproteobacteria</taxon>
        <taxon>Rhodobacterales</taxon>
        <taxon>Roseobacteraceae</taxon>
        <taxon>Phaeobacter</taxon>
    </lineage>
</organism>
<dbReference type="EMBL" id="CP010784">
    <property type="protein sequence ID" value="ATF06074.1"/>
    <property type="molecule type" value="Genomic_DNA"/>
</dbReference>
<dbReference type="InterPro" id="IPR004360">
    <property type="entry name" value="Glyas_Fos-R_dOase_dom"/>
</dbReference>
<accession>A0AAC9ZAW2</accession>
<dbReference type="Pfam" id="PF00903">
    <property type="entry name" value="Glyoxalase"/>
    <property type="match status" value="1"/>
</dbReference>
<dbReference type="Gene3D" id="3.10.180.10">
    <property type="entry name" value="2,3-Dihydroxybiphenyl 1,2-Dioxygenase, domain 1"/>
    <property type="match status" value="1"/>
</dbReference>
<sequence length="127" mass="13403">MMAYTPQDFLVWGELPVTDMDAATRFYEHVTGAELELVTDGPNPMLVFRPKDPATGVALSIYPGTPAPDGIGPTLHLAAEGALAEVMARVTKAGGQVVSEAITLPSGQFFYAKDPDGNSVGFYEAKG</sequence>
<feature type="domain" description="VOC" evidence="1">
    <location>
        <begin position="9"/>
        <end position="125"/>
    </location>
</feature>
<evidence type="ECO:0000313" key="3">
    <source>
        <dbReference type="Proteomes" id="UP000217545"/>
    </source>
</evidence>
<gene>
    <name evidence="2" type="ORF">PhaeoP63_02004</name>
</gene>
<dbReference type="RefSeq" id="WP_024097431.1">
    <property type="nucleotide sequence ID" value="NZ_CP010588.1"/>
</dbReference>
<dbReference type="InterPro" id="IPR052164">
    <property type="entry name" value="Anthracycline_SecMetBiosynth"/>
</dbReference>
<dbReference type="PROSITE" id="PS51819">
    <property type="entry name" value="VOC"/>
    <property type="match status" value="1"/>
</dbReference>
<dbReference type="AlphaFoldDB" id="A0AAC9ZAW2"/>
<proteinExistence type="predicted"/>
<dbReference type="SUPFAM" id="SSF54593">
    <property type="entry name" value="Glyoxalase/Bleomycin resistance protein/Dihydroxybiphenyl dioxygenase"/>
    <property type="match status" value="1"/>
</dbReference>
<dbReference type="InterPro" id="IPR029068">
    <property type="entry name" value="Glyas_Bleomycin-R_OHBP_Dase"/>
</dbReference>
<evidence type="ECO:0000259" key="1">
    <source>
        <dbReference type="PROSITE" id="PS51819"/>
    </source>
</evidence>
<dbReference type="PANTHER" id="PTHR33993:SF2">
    <property type="entry name" value="VOC DOMAIN-CONTAINING PROTEIN"/>
    <property type="match status" value="1"/>
</dbReference>
<dbReference type="GeneID" id="31846403"/>
<dbReference type="CDD" id="cd07247">
    <property type="entry name" value="SgaA_N_like"/>
    <property type="match status" value="1"/>
</dbReference>